<dbReference type="OrthoDB" id="2454818at2"/>
<reference evidence="3" key="1">
    <citation type="submission" date="2016-05" db="EMBL/GenBank/DDBJ databases">
        <authorList>
            <person name="Wang W."/>
            <person name="Zhu L."/>
        </authorList>
    </citation>
    <scope>NUCLEOTIDE SEQUENCE [LARGE SCALE GENOMIC DNA]</scope>
    <source>
        <strain evidence="3">W-2</strain>
    </source>
</reference>
<sequence>MAQLTFVLSIIAVFIIVVGGVYTYRLGRQQKWQGELDAPLPEKVQEHAYLRNPVFLAYVLAGLLAVIVIFYLALRY</sequence>
<evidence type="ECO:0000256" key="1">
    <source>
        <dbReference type="SAM" id="Phobius"/>
    </source>
</evidence>
<feature type="transmembrane region" description="Helical" evidence="1">
    <location>
        <begin position="6"/>
        <end position="24"/>
    </location>
</feature>
<proteinExistence type="predicted"/>
<accession>A0A1B7KTW9</accession>
<keyword evidence="1" id="KW-1133">Transmembrane helix</keyword>
<feature type="transmembrane region" description="Helical" evidence="1">
    <location>
        <begin position="55"/>
        <end position="74"/>
    </location>
</feature>
<dbReference type="Proteomes" id="UP000078290">
    <property type="component" value="Unassembled WGS sequence"/>
</dbReference>
<dbReference type="EMBL" id="LXMA01000012">
    <property type="protein sequence ID" value="OAT73525.1"/>
    <property type="molecule type" value="Genomic_DNA"/>
</dbReference>
<keyword evidence="1" id="KW-0472">Membrane</keyword>
<evidence type="ECO:0000313" key="2">
    <source>
        <dbReference type="EMBL" id="OAT73525.1"/>
    </source>
</evidence>
<name>A0A1B7KTW9_PARTM</name>
<dbReference type="AlphaFoldDB" id="A0A1B7KTW9"/>
<keyword evidence="1" id="KW-0812">Transmembrane</keyword>
<gene>
    <name evidence="2" type="ORF">A7K69_05985</name>
</gene>
<protein>
    <submittedName>
        <fullName evidence="2">Uncharacterized protein</fullName>
    </submittedName>
</protein>
<dbReference type="RefSeq" id="WP_064551183.1">
    <property type="nucleotide sequence ID" value="NZ_LXMA01000012.1"/>
</dbReference>
<evidence type="ECO:0000313" key="3">
    <source>
        <dbReference type="Proteomes" id="UP000078290"/>
    </source>
</evidence>
<comment type="caution">
    <text evidence="2">The sequence shown here is derived from an EMBL/GenBank/DDBJ whole genome shotgun (WGS) entry which is preliminary data.</text>
</comment>
<organism evidence="2 3">
    <name type="scientific">Parageobacillus thermoglucosidasius</name>
    <name type="common">Geobacillus thermoglucosidasius</name>
    <dbReference type="NCBI Taxonomy" id="1426"/>
    <lineage>
        <taxon>Bacteria</taxon>
        <taxon>Bacillati</taxon>
        <taxon>Bacillota</taxon>
        <taxon>Bacilli</taxon>
        <taxon>Bacillales</taxon>
        <taxon>Anoxybacillaceae</taxon>
        <taxon>Parageobacillus</taxon>
    </lineage>
</organism>